<evidence type="ECO:0000256" key="6">
    <source>
        <dbReference type="ARBA" id="ARBA00065540"/>
    </source>
</evidence>
<dbReference type="InterPro" id="IPR018215">
    <property type="entry name" value="ClpP_Ser_AS"/>
</dbReference>
<keyword evidence="12" id="KW-1185">Reference proteome</keyword>
<accession>A0AAV8WAR5</accession>
<evidence type="ECO:0000256" key="9">
    <source>
        <dbReference type="RuleBase" id="RU000549"/>
    </source>
</evidence>
<evidence type="ECO:0000256" key="7">
    <source>
        <dbReference type="PROSITE-ProRule" id="PRU10085"/>
    </source>
</evidence>
<dbReference type="GO" id="GO:0004252">
    <property type="term" value="F:serine-type endopeptidase activity"/>
    <property type="evidence" value="ECO:0007669"/>
    <property type="project" value="UniProtKB-EC"/>
</dbReference>
<dbReference type="HAMAP" id="MF_00444">
    <property type="entry name" value="ClpP"/>
    <property type="match status" value="1"/>
</dbReference>
<keyword evidence="4 9" id="KW-0720">Serine protease</keyword>
<dbReference type="PROSITE" id="PS00381">
    <property type="entry name" value="CLP_PROTEASE_SER"/>
    <property type="match status" value="1"/>
</dbReference>
<evidence type="ECO:0000256" key="5">
    <source>
        <dbReference type="ARBA" id="ARBA00059384"/>
    </source>
</evidence>
<dbReference type="Proteomes" id="UP001159042">
    <property type="component" value="Unassembled WGS sequence"/>
</dbReference>
<dbReference type="GO" id="GO:0009368">
    <property type="term" value="C:endopeptidase Clp complex"/>
    <property type="evidence" value="ECO:0007669"/>
    <property type="project" value="TreeGrafter"/>
</dbReference>
<gene>
    <name evidence="11" type="ORF">NQ315_010258</name>
</gene>
<feature type="active site" evidence="8">
    <location>
        <position position="148"/>
    </location>
</feature>
<dbReference type="GO" id="GO:0051117">
    <property type="term" value="F:ATPase binding"/>
    <property type="evidence" value="ECO:0007669"/>
    <property type="project" value="TreeGrafter"/>
</dbReference>
<dbReference type="EMBL" id="JANEYG010000004">
    <property type="protein sequence ID" value="KAJ8923678.1"/>
    <property type="molecule type" value="Genomic_DNA"/>
</dbReference>
<evidence type="ECO:0000256" key="8">
    <source>
        <dbReference type="PROSITE-ProRule" id="PRU10086"/>
    </source>
</evidence>
<dbReference type="GO" id="GO:0004176">
    <property type="term" value="F:ATP-dependent peptidase activity"/>
    <property type="evidence" value="ECO:0007669"/>
    <property type="project" value="InterPro"/>
</dbReference>
<dbReference type="EC" id="3.4.21.92" evidence="9"/>
<dbReference type="NCBIfam" id="NF001368">
    <property type="entry name" value="PRK00277.1"/>
    <property type="match status" value="1"/>
</dbReference>
<comment type="caution">
    <text evidence="11">The sequence shown here is derived from an EMBL/GenBank/DDBJ whole genome shotgun (WGS) entry which is preliminary data.</text>
</comment>
<name>A0AAV8WAR5_9CUCU</name>
<protein>
    <recommendedName>
        <fullName evidence="10">ATP-dependent Clp protease proteolytic subunit</fullName>
        <ecNumber evidence="9">3.4.21.92</ecNumber>
    </recommendedName>
</protein>
<evidence type="ECO:0000256" key="4">
    <source>
        <dbReference type="ARBA" id="ARBA00022825"/>
    </source>
</evidence>
<reference evidence="11 12" key="1">
    <citation type="journal article" date="2023" name="Insect Mol. Biol.">
        <title>Genome sequencing provides insights into the evolution of gene families encoding plant cell wall-degrading enzymes in longhorned beetles.</title>
        <authorList>
            <person name="Shin N.R."/>
            <person name="Okamura Y."/>
            <person name="Kirsch R."/>
            <person name="Pauchet Y."/>
        </authorList>
    </citation>
    <scope>NUCLEOTIDE SEQUENCE [LARGE SCALE GENOMIC DNA]</scope>
    <source>
        <strain evidence="11">EAD_L_NR</strain>
    </source>
</reference>
<organism evidence="11 12">
    <name type="scientific">Exocentrus adspersus</name>
    <dbReference type="NCBI Taxonomy" id="1586481"/>
    <lineage>
        <taxon>Eukaryota</taxon>
        <taxon>Metazoa</taxon>
        <taxon>Ecdysozoa</taxon>
        <taxon>Arthropoda</taxon>
        <taxon>Hexapoda</taxon>
        <taxon>Insecta</taxon>
        <taxon>Pterygota</taxon>
        <taxon>Neoptera</taxon>
        <taxon>Endopterygota</taxon>
        <taxon>Coleoptera</taxon>
        <taxon>Polyphaga</taxon>
        <taxon>Cucujiformia</taxon>
        <taxon>Chrysomeloidea</taxon>
        <taxon>Cerambycidae</taxon>
        <taxon>Lamiinae</taxon>
        <taxon>Acanthocinini</taxon>
        <taxon>Exocentrus</taxon>
    </lineage>
</organism>
<dbReference type="PROSITE" id="PS00382">
    <property type="entry name" value="CLP_PROTEASE_HIS"/>
    <property type="match status" value="1"/>
</dbReference>
<comment type="subunit">
    <text evidence="6">Tetradecamer that assembles into a two heptameric rings with a central cavity.</text>
</comment>
<dbReference type="CDD" id="cd07017">
    <property type="entry name" value="S14_ClpP_2"/>
    <property type="match status" value="1"/>
</dbReference>
<evidence type="ECO:0000256" key="10">
    <source>
        <dbReference type="RuleBase" id="RU003567"/>
    </source>
</evidence>
<proteinExistence type="inferred from homology"/>
<dbReference type="SUPFAM" id="SSF52096">
    <property type="entry name" value="ClpP/crotonase"/>
    <property type="match status" value="1"/>
</dbReference>
<dbReference type="PANTHER" id="PTHR10381">
    <property type="entry name" value="ATP-DEPENDENT CLP PROTEASE PROTEOLYTIC SUBUNIT"/>
    <property type="match status" value="1"/>
</dbReference>
<dbReference type="InterPro" id="IPR001907">
    <property type="entry name" value="ClpP"/>
</dbReference>
<keyword evidence="3 9" id="KW-0378">Hydrolase</keyword>
<feature type="active site" evidence="7">
    <location>
        <position position="123"/>
    </location>
</feature>
<dbReference type="Pfam" id="PF00574">
    <property type="entry name" value="CLP_protease"/>
    <property type="match status" value="1"/>
</dbReference>
<keyword evidence="2 9" id="KW-0645">Protease</keyword>
<evidence type="ECO:0000313" key="11">
    <source>
        <dbReference type="EMBL" id="KAJ8923678.1"/>
    </source>
</evidence>
<dbReference type="PANTHER" id="PTHR10381:SF11">
    <property type="entry name" value="ATP-DEPENDENT CLP PROTEASE PROTEOLYTIC SUBUNIT, MITOCHONDRIAL"/>
    <property type="match status" value="1"/>
</dbReference>
<sequence length="224" mass="24468">MFPKLIAHSCSTFIRHTIQKNACRNIGLIPIVVEQTGRGERSYDIYSRLLKERIICLMGPIHDGMSSLIVAQLLFLQSESSNKPIHLYINSPGGSVTAGLGIYDTMQYILPPIATWCVGQACSMASLLLAAGSPGMRHSLPNARIMIHQPSGGAQVNSANILMTDTYHKHTGQELATIEKNIERDKFMSPDEAKVFGLIDKVLTRPPKGKVIAEDVTADQPAES</sequence>
<dbReference type="PRINTS" id="PR00127">
    <property type="entry name" value="CLPPROTEASEP"/>
</dbReference>
<evidence type="ECO:0000313" key="12">
    <source>
        <dbReference type="Proteomes" id="UP001159042"/>
    </source>
</evidence>
<dbReference type="GO" id="GO:0006515">
    <property type="term" value="P:protein quality control for misfolded or incompletely synthesized proteins"/>
    <property type="evidence" value="ECO:0007669"/>
    <property type="project" value="TreeGrafter"/>
</dbReference>
<comment type="function">
    <text evidence="5">Clp cleaves peptides in various proteins in a process that requires ATP hydrolysis. Clp may be responsible for a fairly general and central housekeeping function rather than for the degradation of specific substrates.</text>
</comment>
<dbReference type="InterPro" id="IPR029045">
    <property type="entry name" value="ClpP/crotonase-like_dom_sf"/>
</dbReference>
<evidence type="ECO:0000256" key="1">
    <source>
        <dbReference type="ARBA" id="ARBA00007039"/>
    </source>
</evidence>
<dbReference type="InterPro" id="IPR023562">
    <property type="entry name" value="ClpP/TepA"/>
</dbReference>
<dbReference type="Gene3D" id="3.90.226.10">
    <property type="entry name" value="2-enoyl-CoA Hydratase, Chain A, domain 1"/>
    <property type="match status" value="1"/>
</dbReference>
<dbReference type="InterPro" id="IPR033135">
    <property type="entry name" value="ClpP_His_AS"/>
</dbReference>
<dbReference type="FunFam" id="3.90.226.10:FF:000001">
    <property type="entry name" value="ATP-dependent Clp protease proteolytic subunit"/>
    <property type="match status" value="1"/>
</dbReference>
<evidence type="ECO:0000256" key="3">
    <source>
        <dbReference type="ARBA" id="ARBA00022801"/>
    </source>
</evidence>
<evidence type="ECO:0000256" key="2">
    <source>
        <dbReference type="ARBA" id="ARBA00022670"/>
    </source>
</evidence>
<comment type="similarity">
    <text evidence="1 10">Belongs to the peptidase S14 family.</text>
</comment>
<dbReference type="AlphaFoldDB" id="A0AAV8WAR5"/>